<dbReference type="GO" id="GO:0019888">
    <property type="term" value="F:protein phosphatase regulator activity"/>
    <property type="evidence" value="ECO:0007669"/>
    <property type="project" value="InterPro"/>
</dbReference>
<sequence>MTQSETFSDTRTALSFLPWSLQQPNISSSNVNTHATSIRRSFLRSVFVLQLPTGGRVRLLLGSTTAFYVFMVPYTKVEESFNVQITHEEVGIKTRTGLSSSSGGSAITTYNEADSTVQKEERVTSGMSFCFFSVTTTIGDMTEENLPRIRDVPVENRGDAFLNKLRRCLEIVDFKRFIEHFKAKQSLSDVRQSGVASAVILDMIEAIFERDDILKELSDYVPTLESLPEDAVCIIRKILRANIFRPFPSPTAVVSEEENELYGPGDKRPLVEGGSR</sequence>
<dbReference type="EMBL" id="BPVZ01000129">
    <property type="protein sequence ID" value="GKV38604.1"/>
    <property type="molecule type" value="Genomic_DNA"/>
</dbReference>
<comment type="caution">
    <text evidence="2">The sequence shown here is derived from an EMBL/GenBank/DDBJ whole genome shotgun (WGS) entry which is preliminary data.</text>
</comment>
<dbReference type="InterPro" id="IPR011989">
    <property type="entry name" value="ARM-like"/>
</dbReference>
<dbReference type="AlphaFoldDB" id="A0AAV5LP12"/>
<organism evidence="2 3">
    <name type="scientific">Rubroshorea leprosula</name>
    <dbReference type="NCBI Taxonomy" id="152421"/>
    <lineage>
        <taxon>Eukaryota</taxon>
        <taxon>Viridiplantae</taxon>
        <taxon>Streptophyta</taxon>
        <taxon>Embryophyta</taxon>
        <taxon>Tracheophyta</taxon>
        <taxon>Spermatophyta</taxon>
        <taxon>Magnoliopsida</taxon>
        <taxon>eudicotyledons</taxon>
        <taxon>Gunneridae</taxon>
        <taxon>Pentapetalae</taxon>
        <taxon>rosids</taxon>
        <taxon>malvids</taxon>
        <taxon>Malvales</taxon>
        <taxon>Dipterocarpaceae</taxon>
        <taxon>Rubroshorea</taxon>
    </lineage>
</organism>
<dbReference type="Gene3D" id="1.25.10.10">
    <property type="entry name" value="Leucine-rich Repeat Variant"/>
    <property type="match status" value="1"/>
</dbReference>
<dbReference type="Pfam" id="PF01603">
    <property type="entry name" value="B56"/>
    <property type="match status" value="1"/>
</dbReference>
<dbReference type="GO" id="GO:0000159">
    <property type="term" value="C:protein phosphatase type 2A complex"/>
    <property type="evidence" value="ECO:0007669"/>
    <property type="project" value="InterPro"/>
</dbReference>
<reference evidence="2 3" key="1">
    <citation type="journal article" date="2021" name="Commun. Biol.">
        <title>The genome of Shorea leprosula (Dipterocarpaceae) highlights the ecological relevance of drought in aseasonal tropical rainforests.</title>
        <authorList>
            <person name="Ng K.K.S."/>
            <person name="Kobayashi M.J."/>
            <person name="Fawcett J.A."/>
            <person name="Hatakeyama M."/>
            <person name="Paape T."/>
            <person name="Ng C.H."/>
            <person name="Ang C.C."/>
            <person name="Tnah L.H."/>
            <person name="Lee C.T."/>
            <person name="Nishiyama T."/>
            <person name="Sese J."/>
            <person name="O'Brien M.J."/>
            <person name="Copetti D."/>
            <person name="Mohd Noor M.I."/>
            <person name="Ong R.C."/>
            <person name="Putra M."/>
            <person name="Sireger I.Z."/>
            <person name="Indrioko S."/>
            <person name="Kosugi Y."/>
            <person name="Izuno A."/>
            <person name="Isagi Y."/>
            <person name="Lee S.L."/>
            <person name="Shimizu K.K."/>
        </authorList>
    </citation>
    <scope>NUCLEOTIDE SEQUENCE [LARGE SCALE GENOMIC DNA]</scope>
    <source>
        <strain evidence="2">214</strain>
    </source>
</reference>
<evidence type="ECO:0000313" key="2">
    <source>
        <dbReference type="EMBL" id="GKV38604.1"/>
    </source>
</evidence>
<proteinExistence type="predicted"/>
<name>A0AAV5LP12_9ROSI</name>
<feature type="compositionally biased region" description="Basic and acidic residues" evidence="1">
    <location>
        <begin position="265"/>
        <end position="276"/>
    </location>
</feature>
<evidence type="ECO:0000256" key="1">
    <source>
        <dbReference type="SAM" id="MobiDB-lite"/>
    </source>
</evidence>
<keyword evidence="3" id="KW-1185">Reference proteome</keyword>
<dbReference type="Proteomes" id="UP001054252">
    <property type="component" value="Unassembled WGS sequence"/>
</dbReference>
<protein>
    <submittedName>
        <fullName evidence="2">Uncharacterized protein</fullName>
    </submittedName>
</protein>
<gene>
    <name evidence="2" type="ORF">SLEP1_g46494</name>
</gene>
<feature type="region of interest" description="Disordered" evidence="1">
    <location>
        <begin position="255"/>
        <end position="276"/>
    </location>
</feature>
<dbReference type="InterPro" id="IPR002554">
    <property type="entry name" value="PP2A_B56"/>
</dbReference>
<dbReference type="GO" id="GO:0007165">
    <property type="term" value="P:signal transduction"/>
    <property type="evidence" value="ECO:0007669"/>
    <property type="project" value="InterPro"/>
</dbReference>
<evidence type="ECO:0000313" key="3">
    <source>
        <dbReference type="Proteomes" id="UP001054252"/>
    </source>
</evidence>
<accession>A0AAV5LP12</accession>